<dbReference type="Proteomes" id="UP000017119">
    <property type="component" value="Chromosome"/>
</dbReference>
<keyword evidence="3" id="KW-1185">Reference proteome</keyword>
<sequence length="208" mass="24108">MNYLFFSKKLSVFSSYLNLLSSLGWIFLIFSMGYYHLYLINDLPKGYYYSFLPNKSFIADVFSNLRQRTPVTSIQPTPSYASSFINGHGHELFFSQEINLFNKAIKFWTLVQPVFIFSIISSSLNLGISLLTSFLSFKARSFNYLVISLANLFIPIYGFWLTFKINNKMNDFKDANLNIKKIISPGQWVKFKSKLLFSKIFSDMTVPT</sequence>
<proteinExistence type="predicted"/>
<dbReference type="HOGENOM" id="CLU_1314286_0_0_14"/>
<dbReference type="AlphaFoldDB" id="U5ND50"/>
<accession>U5ND50</accession>
<evidence type="ECO:0000313" key="3">
    <source>
        <dbReference type="Proteomes" id="UP000017119"/>
    </source>
</evidence>
<dbReference type="OrthoDB" id="397723at2"/>
<protein>
    <submittedName>
        <fullName evidence="2">Uncharacterized protein</fullName>
    </submittedName>
</protein>
<dbReference type="RefSeq" id="WP_022770613.1">
    <property type="nucleotide sequence ID" value="NC_022575.1"/>
</dbReference>
<dbReference type="PATRIC" id="fig|1403316.3.peg.562"/>
<name>U5ND50_9MOLU</name>
<feature type="transmembrane region" description="Helical" evidence="1">
    <location>
        <begin position="142"/>
        <end position="163"/>
    </location>
</feature>
<feature type="transmembrane region" description="Helical" evidence="1">
    <location>
        <begin position="20"/>
        <end position="40"/>
    </location>
</feature>
<dbReference type="KEGG" id="mpv:PRV_03010"/>
<organism evidence="2 3">
    <name type="scientific">Mycoplasma parvum str. Indiana</name>
    <dbReference type="NCBI Taxonomy" id="1403316"/>
    <lineage>
        <taxon>Bacteria</taxon>
        <taxon>Bacillati</taxon>
        <taxon>Mycoplasmatota</taxon>
        <taxon>Mollicutes</taxon>
        <taxon>Mycoplasmataceae</taxon>
        <taxon>Mycoplasma</taxon>
    </lineage>
</organism>
<dbReference type="EMBL" id="CP006771">
    <property type="protein sequence ID" value="AGX89327.1"/>
    <property type="molecule type" value="Genomic_DNA"/>
</dbReference>
<evidence type="ECO:0000313" key="2">
    <source>
        <dbReference type="EMBL" id="AGX89327.1"/>
    </source>
</evidence>
<keyword evidence="1" id="KW-0812">Transmembrane</keyword>
<keyword evidence="1" id="KW-0472">Membrane</keyword>
<reference evidence="2 3" key="1">
    <citation type="journal article" date="2013" name="Genome Announc.">
        <title>Genome Sequence of Mycoplasma parvum (Formerly Eperythrozoon parvum), a Diminutive Hemoplasma of the Pig.</title>
        <authorList>
            <person name="do Nascimento N.C."/>
            <person name="Dos Santos A.P."/>
            <person name="Chu Y."/>
            <person name="Guimaraes A.M."/>
            <person name="Pagliaro A."/>
            <person name="Messick J.B."/>
        </authorList>
    </citation>
    <scope>NUCLEOTIDE SEQUENCE [LARGE SCALE GENOMIC DNA]</scope>
    <source>
        <strain evidence="2 3">Indiana</strain>
    </source>
</reference>
<keyword evidence="1" id="KW-1133">Transmembrane helix</keyword>
<gene>
    <name evidence="2" type="ORF">PRV_03010</name>
</gene>
<feature type="transmembrane region" description="Helical" evidence="1">
    <location>
        <begin position="114"/>
        <end position="136"/>
    </location>
</feature>
<evidence type="ECO:0000256" key="1">
    <source>
        <dbReference type="SAM" id="Phobius"/>
    </source>
</evidence>